<reference evidence="1" key="1">
    <citation type="journal article" date="2015" name="Nature">
        <title>Complex archaea that bridge the gap between prokaryotes and eukaryotes.</title>
        <authorList>
            <person name="Spang A."/>
            <person name="Saw J.H."/>
            <person name="Jorgensen S.L."/>
            <person name="Zaremba-Niedzwiedzka K."/>
            <person name="Martijn J."/>
            <person name="Lind A.E."/>
            <person name="van Eijk R."/>
            <person name="Schleper C."/>
            <person name="Guy L."/>
            <person name="Ettema T.J."/>
        </authorList>
    </citation>
    <scope>NUCLEOTIDE SEQUENCE</scope>
</reference>
<gene>
    <name evidence="1" type="ORF">LCGC14_1348150</name>
</gene>
<proteinExistence type="predicted"/>
<organism evidence="1">
    <name type="scientific">marine sediment metagenome</name>
    <dbReference type="NCBI Taxonomy" id="412755"/>
    <lineage>
        <taxon>unclassified sequences</taxon>
        <taxon>metagenomes</taxon>
        <taxon>ecological metagenomes</taxon>
    </lineage>
</organism>
<comment type="caution">
    <text evidence="1">The sequence shown here is derived from an EMBL/GenBank/DDBJ whole genome shotgun (WGS) entry which is preliminary data.</text>
</comment>
<name>A0A0F9NE03_9ZZZZ</name>
<evidence type="ECO:0000313" key="1">
    <source>
        <dbReference type="EMBL" id="KKM79617.1"/>
    </source>
</evidence>
<protein>
    <submittedName>
        <fullName evidence="1">Uncharacterized protein</fullName>
    </submittedName>
</protein>
<dbReference type="AlphaFoldDB" id="A0A0F9NE03"/>
<dbReference type="EMBL" id="LAZR01008309">
    <property type="protein sequence ID" value="KKM79617.1"/>
    <property type="molecule type" value="Genomic_DNA"/>
</dbReference>
<accession>A0A0F9NE03</accession>
<sequence>MNGIADKQAKQARRFLKRNQRKLLPALFTALPLSEQKNLTKRYVWAQGVLKKWKPKS</sequence>